<keyword evidence="9" id="KW-1185">Reference proteome</keyword>
<evidence type="ECO:0000313" key="7">
    <source>
        <dbReference type="EMBL" id="VVE67878.1"/>
    </source>
</evidence>
<evidence type="ECO:0000313" key="9">
    <source>
        <dbReference type="Proteomes" id="UP000361468"/>
    </source>
</evidence>
<dbReference type="STRING" id="93220.A6P55_17930"/>
<dbReference type="PANTHER" id="PTHR11496">
    <property type="entry name" value="ALCOHOL DEHYDROGENASE"/>
    <property type="match status" value="1"/>
</dbReference>
<dbReference type="InterPro" id="IPR039697">
    <property type="entry name" value="Alcohol_dehydrogenase_Fe"/>
</dbReference>
<evidence type="ECO:0000259" key="4">
    <source>
        <dbReference type="Pfam" id="PF00465"/>
    </source>
</evidence>
<dbReference type="EC" id="1.3.1.32" evidence="6"/>
<feature type="domain" description="Alcohol dehydrogenase iron-type/glycerol dehydrogenase GldA" evidence="4">
    <location>
        <begin position="22"/>
        <end position="164"/>
    </location>
</feature>
<dbReference type="Gene3D" id="1.20.1090.10">
    <property type="entry name" value="Dehydroquinate synthase-like - alpha domain"/>
    <property type="match status" value="1"/>
</dbReference>
<dbReference type="InterPro" id="IPR056798">
    <property type="entry name" value="ADH_Fe_C"/>
</dbReference>
<reference evidence="6 8" key="1">
    <citation type="submission" date="2018-06" db="EMBL/GenBank/DDBJ databases">
        <authorList>
            <consortium name="Pathogen Informatics"/>
            <person name="Doyle S."/>
        </authorList>
    </citation>
    <scope>NUCLEOTIDE SEQUENCE [LARGE SCALE GENOMIC DNA]</scope>
    <source>
        <strain evidence="6 8">NCTC13160</strain>
    </source>
</reference>
<evidence type="ECO:0000256" key="2">
    <source>
        <dbReference type="ARBA" id="ARBA00023002"/>
    </source>
</evidence>
<dbReference type="OrthoDB" id="3812122at2"/>
<dbReference type="Pfam" id="PF25137">
    <property type="entry name" value="ADH_Fe_C"/>
    <property type="match status" value="1"/>
</dbReference>
<reference evidence="7 9" key="2">
    <citation type="submission" date="2019-08" db="EMBL/GenBank/DDBJ databases">
        <authorList>
            <person name="Peeters C."/>
        </authorList>
    </citation>
    <scope>NUCLEOTIDE SEQUENCE [LARGE SCALE GENOMIC DNA]</scope>
    <source>
        <strain evidence="7 9">LMG 31119</strain>
    </source>
</reference>
<dbReference type="Proteomes" id="UP000361468">
    <property type="component" value="Unassembled WGS sequence"/>
</dbReference>
<dbReference type="Gene3D" id="3.40.50.1970">
    <property type="match status" value="1"/>
</dbReference>
<dbReference type="GO" id="GO:0018506">
    <property type="term" value="F:maleylacetate reductase activity"/>
    <property type="evidence" value="ECO:0007669"/>
    <property type="project" value="UniProtKB-EC"/>
</dbReference>
<evidence type="ECO:0000256" key="3">
    <source>
        <dbReference type="ARBA" id="ARBA00023027"/>
    </source>
</evidence>
<dbReference type="EMBL" id="UGSG01000001">
    <property type="protein sequence ID" value="SUA81342.1"/>
    <property type="molecule type" value="Genomic_DNA"/>
</dbReference>
<dbReference type="Pfam" id="PF00465">
    <property type="entry name" value="Fe-ADH"/>
    <property type="match status" value="1"/>
</dbReference>
<feature type="domain" description="Fe-containing alcohol dehydrogenase-like C-terminal" evidence="5">
    <location>
        <begin position="179"/>
        <end position="359"/>
    </location>
</feature>
<dbReference type="KEGG" id="ppnm:LV28_21355"/>
<dbReference type="EMBL" id="CABPSO010000008">
    <property type="protein sequence ID" value="VVE67878.1"/>
    <property type="molecule type" value="Genomic_DNA"/>
</dbReference>
<organism evidence="6 8">
    <name type="scientific">Pandoraea pnomenusa</name>
    <dbReference type="NCBI Taxonomy" id="93220"/>
    <lineage>
        <taxon>Bacteria</taxon>
        <taxon>Pseudomonadati</taxon>
        <taxon>Pseudomonadota</taxon>
        <taxon>Betaproteobacteria</taxon>
        <taxon>Burkholderiales</taxon>
        <taxon>Burkholderiaceae</taxon>
        <taxon>Pandoraea</taxon>
    </lineage>
</organism>
<dbReference type="PANTHER" id="PTHR11496:SF102">
    <property type="entry name" value="ALCOHOL DEHYDROGENASE 4"/>
    <property type="match status" value="1"/>
</dbReference>
<proteinExistence type="inferred from homology"/>
<evidence type="ECO:0000259" key="5">
    <source>
        <dbReference type="Pfam" id="PF25137"/>
    </source>
</evidence>
<evidence type="ECO:0000256" key="1">
    <source>
        <dbReference type="ARBA" id="ARBA00007358"/>
    </source>
</evidence>
<dbReference type="RefSeq" id="WP_048806559.1">
    <property type="nucleotide sequence ID" value="NZ_CABPSO010000008.1"/>
</dbReference>
<dbReference type="SUPFAM" id="SSF56796">
    <property type="entry name" value="Dehydroquinate synthase-like"/>
    <property type="match status" value="1"/>
</dbReference>
<evidence type="ECO:0000313" key="8">
    <source>
        <dbReference type="Proteomes" id="UP000254573"/>
    </source>
</evidence>
<sequence length="371" mass="39056">MTYQAGPGGFSTISPFTYEALPTRVLFGSGTRAQVAAEAARLDLSRVLVLHGPPHAGVARQCESELGARYAGTFDGARMHTPVEVTEIALEQVAKQGIDGILAIGGGSTTGLAKAIALRTDLPQIVLPTTYAGSEMTPILGETRDGLKTTLRSLKVLPETVIYDIDLTMDLPAALSGVSGMNAMAHAVEALYARDANPIIQALALQSVRALARALPVISEQPLHREARGDALYGAWLAGICLGTVGMALHHKLCHTLGGTFGLPHAETHAVILPHALAYNAPAIPEVMRQLCEALDVTHDAPAALHAINRKIGAPAGLSALGMASDGISRTVELALANPYWNPRALARDELMQLITDAWRGDAPRSYPGTD</sequence>
<dbReference type="InterPro" id="IPR034786">
    <property type="entry name" value="MAR"/>
</dbReference>
<dbReference type="Proteomes" id="UP000254573">
    <property type="component" value="Unassembled WGS sequence"/>
</dbReference>
<name>A0A378YW23_9BURK</name>
<gene>
    <name evidence="6" type="primary">tfdF</name>
    <name evidence="6" type="ORF">NCTC13160_04211</name>
    <name evidence="7" type="ORF">PPN31119_02756</name>
</gene>
<dbReference type="InterPro" id="IPR001670">
    <property type="entry name" value="ADH_Fe/GldA"/>
</dbReference>
<accession>A0A378YW23</accession>
<comment type="similarity">
    <text evidence="1">Belongs to the iron-containing alcohol dehydrogenase family.</text>
</comment>
<dbReference type="GO" id="GO:0046872">
    <property type="term" value="F:metal ion binding"/>
    <property type="evidence" value="ECO:0007669"/>
    <property type="project" value="InterPro"/>
</dbReference>
<keyword evidence="3" id="KW-0520">NAD</keyword>
<dbReference type="SMR" id="A0A378YW23"/>
<protein>
    <submittedName>
        <fullName evidence="6">Maleylacetate reductase</fullName>
        <ecNumber evidence="6">1.3.1.32</ecNumber>
    </submittedName>
</protein>
<dbReference type="GO" id="GO:0004022">
    <property type="term" value="F:alcohol dehydrogenase (NAD+) activity"/>
    <property type="evidence" value="ECO:0007669"/>
    <property type="project" value="TreeGrafter"/>
</dbReference>
<keyword evidence="2 6" id="KW-0560">Oxidoreductase</keyword>
<dbReference type="AlphaFoldDB" id="A0A378YW23"/>
<dbReference type="CDD" id="cd08177">
    <property type="entry name" value="MAR"/>
    <property type="match status" value="1"/>
</dbReference>
<evidence type="ECO:0000313" key="6">
    <source>
        <dbReference type="EMBL" id="SUA81342.1"/>
    </source>
</evidence>